<name>A0A0F9SK10_9ZZZZ</name>
<dbReference type="AlphaFoldDB" id="A0A0F9SK10"/>
<organism evidence="1">
    <name type="scientific">marine sediment metagenome</name>
    <dbReference type="NCBI Taxonomy" id="412755"/>
    <lineage>
        <taxon>unclassified sequences</taxon>
        <taxon>metagenomes</taxon>
        <taxon>ecological metagenomes</taxon>
    </lineage>
</organism>
<reference evidence="1" key="1">
    <citation type="journal article" date="2015" name="Nature">
        <title>Complex archaea that bridge the gap between prokaryotes and eukaryotes.</title>
        <authorList>
            <person name="Spang A."/>
            <person name="Saw J.H."/>
            <person name="Jorgensen S.L."/>
            <person name="Zaremba-Niedzwiedzka K."/>
            <person name="Martijn J."/>
            <person name="Lind A.E."/>
            <person name="van Eijk R."/>
            <person name="Schleper C."/>
            <person name="Guy L."/>
            <person name="Ettema T.J."/>
        </authorList>
    </citation>
    <scope>NUCLEOTIDE SEQUENCE</scope>
</reference>
<dbReference type="EMBL" id="LAZR01000476">
    <property type="protein sequence ID" value="KKN67394.1"/>
    <property type="molecule type" value="Genomic_DNA"/>
</dbReference>
<sequence length="108" mass="12785">MTNIREELLREMNLLFKYGKNQAGYSWLQETIDRTITERNKEVVKVMKETKIVKDEFCQCGCSKKSHMPHQLDKHGGRCLICVNCPIYTWKSFEFVDLEELIKRLGLK</sequence>
<protein>
    <submittedName>
        <fullName evidence="1">Uncharacterized protein</fullName>
    </submittedName>
</protein>
<accession>A0A0F9SK10</accession>
<evidence type="ECO:0000313" key="1">
    <source>
        <dbReference type="EMBL" id="KKN67394.1"/>
    </source>
</evidence>
<gene>
    <name evidence="1" type="ORF">LCGC14_0462580</name>
</gene>
<proteinExistence type="predicted"/>
<comment type="caution">
    <text evidence="1">The sequence shown here is derived from an EMBL/GenBank/DDBJ whole genome shotgun (WGS) entry which is preliminary data.</text>
</comment>